<keyword evidence="2" id="KW-1133">Transmembrane helix</keyword>
<feature type="region of interest" description="Disordered" evidence="1">
    <location>
        <begin position="20"/>
        <end position="55"/>
    </location>
</feature>
<reference evidence="4" key="1">
    <citation type="journal article" date="2019" name="Int. J. Syst. Evol. Microbiol.">
        <title>The Global Catalogue of Microorganisms (GCM) 10K type strain sequencing project: providing services to taxonomists for standard genome sequencing and annotation.</title>
        <authorList>
            <consortium name="The Broad Institute Genomics Platform"/>
            <consortium name="The Broad Institute Genome Sequencing Center for Infectious Disease"/>
            <person name="Wu L."/>
            <person name="Ma J."/>
        </authorList>
    </citation>
    <scope>NUCLEOTIDE SEQUENCE [LARGE SCALE GENOMIC DNA]</scope>
    <source>
        <strain evidence="4">CCM 8681</strain>
    </source>
</reference>
<evidence type="ECO:0000313" key="4">
    <source>
        <dbReference type="Proteomes" id="UP000624701"/>
    </source>
</evidence>
<organism evidence="3 4">
    <name type="scientific">Winogradskyella haliclonae</name>
    <dbReference type="NCBI Taxonomy" id="2048558"/>
    <lineage>
        <taxon>Bacteria</taxon>
        <taxon>Pseudomonadati</taxon>
        <taxon>Bacteroidota</taxon>
        <taxon>Flavobacteriia</taxon>
        <taxon>Flavobacteriales</taxon>
        <taxon>Flavobacteriaceae</taxon>
        <taxon>Winogradskyella</taxon>
    </lineage>
</organism>
<feature type="compositionally biased region" description="Basic and acidic residues" evidence="1">
    <location>
        <begin position="20"/>
        <end position="31"/>
    </location>
</feature>
<protein>
    <recommendedName>
        <fullName evidence="5">YtxH domain-containing protein</fullName>
    </recommendedName>
</protein>
<evidence type="ECO:0000313" key="3">
    <source>
        <dbReference type="EMBL" id="GGI56046.1"/>
    </source>
</evidence>
<keyword evidence="2" id="KW-0472">Membrane</keyword>
<proteinExistence type="predicted"/>
<name>A0ABQ2BU95_9FLAO</name>
<feature type="compositionally biased region" description="Basic and acidic residues" evidence="1">
    <location>
        <begin position="39"/>
        <end position="55"/>
    </location>
</feature>
<feature type="transmembrane region" description="Helical" evidence="2">
    <location>
        <begin position="80"/>
        <end position="97"/>
    </location>
</feature>
<dbReference type="Gene3D" id="6.10.140.1430">
    <property type="match status" value="1"/>
</dbReference>
<feature type="transmembrane region" description="Helical" evidence="2">
    <location>
        <begin position="117"/>
        <end position="145"/>
    </location>
</feature>
<dbReference type="RefSeq" id="WP_188372985.1">
    <property type="nucleotide sequence ID" value="NZ_BMDQ01000001.1"/>
</dbReference>
<sequence>MSDDNKNLSDDLDDMIGDAKESAKRAGEKISQKASELADDAKELGKEAKEKASEFASEAKEKASEFADEAKEILSDGKNIGIISHVYWIGWIIAVIMNNSNKTELGSFYIRQNLGLFLLSFFALIPFLGWVLGIAIIIAWIMSLISSLSGEKKPTFLLGNQFQEWFKGL</sequence>
<keyword evidence="4" id="KW-1185">Reference proteome</keyword>
<evidence type="ECO:0000256" key="2">
    <source>
        <dbReference type="SAM" id="Phobius"/>
    </source>
</evidence>
<evidence type="ECO:0000256" key="1">
    <source>
        <dbReference type="SAM" id="MobiDB-lite"/>
    </source>
</evidence>
<dbReference type="Proteomes" id="UP000624701">
    <property type="component" value="Unassembled WGS sequence"/>
</dbReference>
<evidence type="ECO:0008006" key="5">
    <source>
        <dbReference type="Google" id="ProtNLM"/>
    </source>
</evidence>
<accession>A0ABQ2BU95</accession>
<gene>
    <name evidence="3" type="ORF">GCM10011444_03550</name>
</gene>
<dbReference type="EMBL" id="BMDQ01000001">
    <property type="protein sequence ID" value="GGI56046.1"/>
    <property type="molecule type" value="Genomic_DNA"/>
</dbReference>
<comment type="caution">
    <text evidence="3">The sequence shown here is derived from an EMBL/GenBank/DDBJ whole genome shotgun (WGS) entry which is preliminary data.</text>
</comment>
<keyword evidence="2" id="KW-0812">Transmembrane</keyword>